<comment type="caution">
    <text evidence="3">The sequence shown here is derived from an EMBL/GenBank/DDBJ whole genome shotgun (WGS) entry which is preliminary data.</text>
</comment>
<gene>
    <name evidence="3" type="ORF">EG68_01750</name>
</gene>
<keyword evidence="4" id="KW-1185">Reference proteome</keyword>
<dbReference type="OrthoDB" id="72892at2759"/>
<dbReference type="InterPro" id="IPR021714">
    <property type="entry name" value="URB1_N"/>
</dbReference>
<dbReference type="InterPro" id="IPR032436">
    <property type="entry name" value="URB1_C"/>
</dbReference>
<dbReference type="AlphaFoldDB" id="A0A8S9Z0J7"/>
<evidence type="ECO:0000313" key="3">
    <source>
        <dbReference type="EMBL" id="KAF7260919.1"/>
    </source>
</evidence>
<dbReference type="EMBL" id="JTDE01000563">
    <property type="protein sequence ID" value="KAF7260919.1"/>
    <property type="molecule type" value="Genomic_DNA"/>
</dbReference>
<dbReference type="Pfam" id="PF16201">
    <property type="entry name" value="NopRA1"/>
    <property type="match status" value="1"/>
</dbReference>
<reference evidence="3" key="1">
    <citation type="submission" date="2019-07" db="EMBL/GenBank/DDBJ databases">
        <title>Annotation for the trematode Paragonimus miyazaki's.</title>
        <authorList>
            <person name="Choi Y.-J."/>
        </authorList>
    </citation>
    <scope>NUCLEOTIDE SEQUENCE</scope>
    <source>
        <strain evidence="3">Japan</strain>
    </source>
</reference>
<accession>A0A8S9Z0J7</accession>
<dbReference type="GO" id="GO:0005730">
    <property type="term" value="C:nucleolus"/>
    <property type="evidence" value="ECO:0007669"/>
    <property type="project" value="TreeGrafter"/>
</dbReference>
<dbReference type="Pfam" id="PF11707">
    <property type="entry name" value="Npa1"/>
    <property type="match status" value="1"/>
</dbReference>
<dbReference type="PANTHER" id="PTHR13500:SF0">
    <property type="entry name" value="NUCLEOLAR PRE-RIBOSOMAL-ASSOCIATED PROTEIN 1"/>
    <property type="match status" value="1"/>
</dbReference>
<dbReference type="GO" id="GO:0000466">
    <property type="term" value="P:maturation of 5.8S rRNA from tricistronic rRNA transcript (SSU-rRNA, 5.8S rRNA, LSU-rRNA)"/>
    <property type="evidence" value="ECO:0007669"/>
    <property type="project" value="TreeGrafter"/>
</dbReference>
<dbReference type="InterPro" id="IPR039844">
    <property type="entry name" value="URB1"/>
</dbReference>
<dbReference type="PANTHER" id="PTHR13500">
    <property type="entry name" value="NUCLEOLAR PRERIBOSOMAL-ASSOCIATED PROTEIN 1"/>
    <property type="match status" value="1"/>
</dbReference>
<dbReference type="Proteomes" id="UP000822476">
    <property type="component" value="Unassembled WGS sequence"/>
</dbReference>
<proteinExistence type="predicted"/>
<sequence>MSVAFPPMPKRIACNGVEESNSKRPRSTIDIDLLGSDLTGMSNFDLLFAVLDQFIKLLNETDSTDLISQALSTKNILSILTFLDTGIQRKKTELLTIFQALYVLVMRGITYDSSSEFKSIARELAEGVLEDCRFSSVLHGLKNNLGAELNKAALRLLAAVATADVGIARGLLRTIHFDDTGLIQCSRRRNTTDPQDVRSCFLNLVGSFVFKDSNILLRELIDKKNVFTLVFAESYIDKYTNVMLNIQMFRKIVENRSISKTQKVRLFNRNCLKHLLYLYTWRGEAVTLSELNSKNPLEVNCDQLDSIRTSLHELMLLLFTSSRLGLVFSGRQRESNTPPNDLIFHALTSPAMEAAHVDVLRSQLVVATLSSCPDLIHLYLDHISSLLQPRASSKNWFSLMNLVHQIFVACKTRLVGWALATLERYTVVQQAASIIVNTCYLSAKMVEPIANALHYEEDPAVVKETKKLMKLLRTNILIILTWISTGDGFTVTMCTAEQLKRELHQLILERMPTTDCVKHIEQLFEKENFNLEVLSDQCCMNQNAATESSVVSDARTDADDTVKPVITRNPQQDKIELSSLPKELRKPLKRLLDFCKTADTKCCPKLLSALSALPTIVEVCINSYFHLPVIHRCLANGLRAAQHHSISCVKPKRILQLLIQHVDFTSVLLCNDGTSDETSRDKDIATANDLSDANTQWPFLRDYMIELLLEAAIVSPKTLLKKIPVLWFLASYTATLNPTDQRLLRILFLMDLSSDTLLTHSNGFSATPLVWGPVTRQHYQFQDLSTKAQTGSRTALLQPVTFHEPGLNSLFTMLDENRLLRTAIRFPINRKWLGYIAGTDFQLSVNHDENDLFDPCFVLHALHHYLAHYKLMRAEPNPLNSASLDQFLRTFYVKHCLAFAVAALSSYSKHMRSMARTLLAEYRELAESWQSLRTAATVNKSAGPANQALLLFPERTQIMFVLDTLRNSLAPGGGSALGGGSRKHWMFSSKLDTGGRLTRLHANFFIRCLQQLNKPENHLYQIIWNCLLSKPAIDLNEVPDFLRTFFSASLEFRVERHWICRLCADSVADSADYLVLERSRVYKHVLTAYASASSDTALQLLILKLIAATTRHHRLAHALIRFHALPLWLWKHALMPCPKPHIEQFRIILTNMLNALNSSEQDCPSLVLCRLLSDEFSKLHGSITPANSAFKPIDVGKTRIKYVDFRFTKLHPTFNQDCFVDRGTFCNRCVHMFYIPGCKVHLDSSVYMIELHLTHGPIHSCYLIHVYGTHGSNIHAN</sequence>
<evidence type="ECO:0008006" key="5">
    <source>
        <dbReference type="Google" id="ProtNLM"/>
    </source>
</evidence>
<organism evidence="3 4">
    <name type="scientific">Paragonimus skrjabini miyazakii</name>
    <dbReference type="NCBI Taxonomy" id="59628"/>
    <lineage>
        <taxon>Eukaryota</taxon>
        <taxon>Metazoa</taxon>
        <taxon>Spiralia</taxon>
        <taxon>Lophotrochozoa</taxon>
        <taxon>Platyhelminthes</taxon>
        <taxon>Trematoda</taxon>
        <taxon>Digenea</taxon>
        <taxon>Plagiorchiida</taxon>
        <taxon>Troglotremata</taxon>
        <taxon>Troglotrematidae</taxon>
        <taxon>Paragonimus</taxon>
    </lineage>
</organism>
<evidence type="ECO:0000259" key="2">
    <source>
        <dbReference type="Pfam" id="PF16201"/>
    </source>
</evidence>
<feature type="domain" description="URB1 C-terminal" evidence="2">
    <location>
        <begin position="897"/>
        <end position="1125"/>
    </location>
</feature>
<dbReference type="GO" id="GO:0000463">
    <property type="term" value="P:maturation of LSU-rRNA from tricistronic rRNA transcript (SSU-rRNA, 5.8S rRNA, LSU-rRNA)"/>
    <property type="evidence" value="ECO:0007669"/>
    <property type="project" value="TreeGrafter"/>
</dbReference>
<name>A0A8S9Z0J7_9TREM</name>
<protein>
    <recommendedName>
        <fullName evidence="5">Nucleolar pre-ribosomal-associated protein 1</fullName>
    </recommendedName>
</protein>
<evidence type="ECO:0000313" key="4">
    <source>
        <dbReference type="Proteomes" id="UP000822476"/>
    </source>
</evidence>
<evidence type="ECO:0000259" key="1">
    <source>
        <dbReference type="Pfam" id="PF11707"/>
    </source>
</evidence>
<feature type="domain" description="URB1 N-terminal" evidence="1">
    <location>
        <begin position="79"/>
        <end position="396"/>
    </location>
</feature>